<dbReference type="PANTHER" id="PTHR30189">
    <property type="entry name" value="LPS-ASSEMBLY PROTEIN"/>
    <property type="match status" value="1"/>
</dbReference>
<protein>
    <submittedName>
        <fullName evidence="7">Organic solvent tolerance protein</fullName>
    </submittedName>
</protein>
<dbReference type="GO" id="GO:0009279">
    <property type="term" value="C:cell outer membrane"/>
    <property type="evidence" value="ECO:0007669"/>
    <property type="project" value="InterPro"/>
</dbReference>
<dbReference type="GO" id="GO:0015920">
    <property type="term" value="P:lipopolysaccharide transport"/>
    <property type="evidence" value="ECO:0007669"/>
    <property type="project" value="InterPro"/>
</dbReference>
<evidence type="ECO:0000256" key="4">
    <source>
        <dbReference type="SAM" id="MobiDB-lite"/>
    </source>
</evidence>
<gene>
    <name evidence="7" type="ORF">MNB_SUP05-12-809</name>
</gene>
<sequence length="838" mass="93263">MKKQLALSTIVLFLSTPSLADTNCKMTSSGNRVCGSQDKISTAKPSDSSFFSFWNNDKDEETNTTPKTPLKKNEAKDVDEQPNNNSGNVVENKDVKKQNKLASLKKVLVEKPQIAQKEINNSYSSATTKGNSKGVVLSCGKSALLFPKQILSTDTESLDVLADRSEISKKDNYLLTGNVSLNSSQYYLAADTINIQKSSKTSMASGNVKFQDDELMFTGNKATVKKQGDTTYTTVEQANFHYPESKINGKAQKVTNDGTEQVFNSASYSLCPLGNTDWRLKADQITLNSETNKGVAKDVTVEFLGVPIFYSPYHEWVLEGRGSGFLAPSFGSYDESVASKDNNYQVRIPYYFNIAPDRDFLLTLNHLSSRGSIVEGIYRQLIAEGDYWREGRFEIEGHYLNEDDITNNKRWLLNSKINLSVNDKININATTNRVSDVNYFKDITHNNTSASSLHSKIDATYKDDDRNLTLSLFAETEQLVNSGTAAYTRAPELSISKSFEGLSGRNINLSLVSTKFAHNNASETTGVRTHAQAGFKRSISTDAYSLTPSLNLSTTDYALDNSTDQDRSIYSFGIDSKLFLERETNLFGVDLIQTLTPRLAYNYTPNKNQDALPNFDSADKNDSYESLFSGQKYTGIDRINKANDFTLGLESDFIDEETGNTYASLKAAQTLYGDEISANGSNRKYSDIAASADFAWDRFTFNNALQYDPETQKIDKRDSAITYQLNPRKFLTIAHHDDNGTKSAELYGAYPINAQMHVFAGINRSITDSITNKETTGIAYESCCWAVRLAHFKKHISGNDYDYVTDFELVLKGLTTTSPGLSKRLEEDIPNYLANLDD</sequence>
<organism evidence="7">
    <name type="scientific">hydrothermal vent metagenome</name>
    <dbReference type="NCBI Taxonomy" id="652676"/>
    <lineage>
        <taxon>unclassified sequences</taxon>
        <taxon>metagenomes</taxon>
        <taxon>ecological metagenomes</taxon>
    </lineage>
</organism>
<name>A0A1W1DI28_9ZZZZ</name>
<evidence type="ECO:0000313" key="7">
    <source>
        <dbReference type="EMBL" id="SFV80966.1"/>
    </source>
</evidence>
<dbReference type="InterPro" id="IPR005653">
    <property type="entry name" value="OstA-like_N"/>
</dbReference>
<reference evidence="7" key="1">
    <citation type="submission" date="2016-10" db="EMBL/GenBank/DDBJ databases">
        <authorList>
            <person name="de Groot N.N."/>
        </authorList>
    </citation>
    <scope>NUCLEOTIDE SEQUENCE</scope>
</reference>
<evidence type="ECO:0000256" key="1">
    <source>
        <dbReference type="ARBA" id="ARBA00022729"/>
    </source>
</evidence>
<keyword evidence="1" id="KW-0732">Signal</keyword>
<dbReference type="InterPro" id="IPR050218">
    <property type="entry name" value="LptD"/>
</dbReference>
<accession>A0A1W1DI28</accession>
<feature type="region of interest" description="Disordered" evidence="4">
    <location>
        <begin position="51"/>
        <end position="95"/>
    </location>
</feature>
<evidence type="ECO:0000259" key="5">
    <source>
        <dbReference type="Pfam" id="PF03968"/>
    </source>
</evidence>
<dbReference type="EMBL" id="FPHT01000140">
    <property type="protein sequence ID" value="SFV80966.1"/>
    <property type="molecule type" value="Genomic_DNA"/>
</dbReference>
<dbReference type="Pfam" id="PF04453">
    <property type="entry name" value="LptD"/>
    <property type="match status" value="1"/>
</dbReference>
<feature type="domain" description="Organic solvent tolerance-like N-terminal" evidence="5">
    <location>
        <begin position="162"/>
        <end position="292"/>
    </location>
</feature>
<dbReference type="InterPro" id="IPR007543">
    <property type="entry name" value="LptD_C"/>
</dbReference>
<proteinExistence type="inferred from homology"/>
<dbReference type="AlphaFoldDB" id="A0A1W1DI28"/>
<dbReference type="Gene3D" id="2.60.450.10">
    <property type="entry name" value="Lipopolysaccharide (LPS) transport protein A like domain"/>
    <property type="match status" value="1"/>
</dbReference>
<keyword evidence="2" id="KW-0472">Membrane</keyword>
<dbReference type="InterPro" id="IPR020889">
    <property type="entry name" value="LipoPS_assembly_LptD"/>
</dbReference>
<dbReference type="GO" id="GO:1990351">
    <property type="term" value="C:transporter complex"/>
    <property type="evidence" value="ECO:0007669"/>
    <property type="project" value="TreeGrafter"/>
</dbReference>
<feature type="domain" description="LptD C-terminal" evidence="6">
    <location>
        <begin position="408"/>
        <end position="734"/>
    </location>
</feature>
<evidence type="ECO:0000259" key="6">
    <source>
        <dbReference type="Pfam" id="PF04453"/>
    </source>
</evidence>
<dbReference type="GO" id="GO:0043165">
    <property type="term" value="P:Gram-negative-bacterium-type cell outer membrane assembly"/>
    <property type="evidence" value="ECO:0007669"/>
    <property type="project" value="InterPro"/>
</dbReference>
<dbReference type="PANTHER" id="PTHR30189:SF1">
    <property type="entry name" value="LPS-ASSEMBLY PROTEIN LPTD"/>
    <property type="match status" value="1"/>
</dbReference>
<evidence type="ECO:0000256" key="3">
    <source>
        <dbReference type="ARBA" id="ARBA00023237"/>
    </source>
</evidence>
<evidence type="ECO:0000256" key="2">
    <source>
        <dbReference type="ARBA" id="ARBA00023136"/>
    </source>
</evidence>
<dbReference type="Pfam" id="PF03968">
    <property type="entry name" value="LptD_N"/>
    <property type="match status" value="1"/>
</dbReference>
<keyword evidence="3" id="KW-0998">Cell outer membrane</keyword>
<dbReference type="HAMAP" id="MF_01411">
    <property type="entry name" value="LPS_assembly_LptD"/>
    <property type="match status" value="1"/>
</dbReference>